<evidence type="ECO:0000256" key="2">
    <source>
        <dbReference type="ARBA" id="ARBA00022692"/>
    </source>
</evidence>
<name>A0A1F2PCG4_9FIRM</name>
<dbReference type="PANTHER" id="PTHR43427:SF12">
    <property type="entry name" value="CHLORIDE TRANSPORTER"/>
    <property type="match status" value="1"/>
</dbReference>
<feature type="transmembrane region" description="Helical" evidence="5">
    <location>
        <begin position="225"/>
        <end position="248"/>
    </location>
</feature>
<keyword evidence="3 5" id="KW-1133">Transmembrane helix</keyword>
<comment type="caution">
    <text evidence="6">The sequence shown here is derived from an EMBL/GenBank/DDBJ whole genome shotgun (WGS) entry which is preliminary data.</text>
</comment>
<feature type="transmembrane region" description="Helical" evidence="5">
    <location>
        <begin position="50"/>
        <end position="68"/>
    </location>
</feature>
<protein>
    <submittedName>
        <fullName evidence="6">Putative ion-transport protein YfeO</fullName>
    </submittedName>
</protein>
<evidence type="ECO:0000313" key="6">
    <source>
        <dbReference type="EMBL" id="OFV69037.1"/>
    </source>
</evidence>
<reference evidence="6 7" key="1">
    <citation type="submission" date="2015-09" db="EMBL/GenBank/DDBJ databases">
        <title>Genome sequence of Acetobacterium wieringae DSM 1911.</title>
        <authorList>
            <person name="Poehlein A."/>
            <person name="Bengelsdorf F.R."/>
            <person name="Schiel-Bengelsdorf B."/>
            <person name="Duerre P."/>
            <person name="Daniel R."/>
        </authorList>
    </citation>
    <scope>NUCLEOTIDE SEQUENCE [LARGE SCALE GENOMIC DNA]</scope>
    <source>
        <strain evidence="6 7">DSM 1911</strain>
    </source>
</reference>
<dbReference type="SUPFAM" id="SSF81340">
    <property type="entry name" value="Clc chloride channel"/>
    <property type="match status" value="1"/>
</dbReference>
<dbReference type="PANTHER" id="PTHR43427">
    <property type="entry name" value="CHLORIDE CHANNEL PROTEIN CLC-E"/>
    <property type="match status" value="1"/>
</dbReference>
<gene>
    <name evidence="6" type="primary">yfeO</name>
    <name evidence="6" type="ORF">ACWI_35750</name>
</gene>
<accession>A0A1F2PCG4</accession>
<dbReference type="EMBL" id="LKEU01000050">
    <property type="protein sequence ID" value="OFV69037.1"/>
    <property type="molecule type" value="Genomic_DNA"/>
</dbReference>
<dbReference type="InterPro" id="IPR050368">
    <property type="entry name" value="ClC-type_chloride_channel"/>
</dbReference>
<evidence type="ECO:0000256" key="1">
    <source>
        <dbReference type="ARBA" id="ARBA00004141"/>
    </source>
</evidence>
<dbReference type="Pfam" id="PF00654">
    <property type="entry name" value="Voltage_CLC"/>
    <property type="match status" value="1"/>
</dbReference>
<feature type="transmembrane region" description="Helical" evidence="5">
    <location>
        <begin position="373"/>
        <end position="398"/>
    </location>
</feature>
<keyword evidence="4 5" id="KW-0472">Membrane</keyword>
<sequence length="410" mass="43645">MWLEMKKNLVMILVVGFLGGIIGGITWLILFLLNHGIEIIWHVIPENINLTVYPLVVCALGGVLVGLWEKRFGPYPRELSEIMAEVKSGEKVPYNNLHIVGMAALLPLVFGGSLGPEAGLSGVIVGLCFWFSDKLKFALAEVDEIAEIGMAATIGVIFNSPLFGFVNQIEDDGSVKKIPKNTKILLYFVGILGGLGAYRLLSHAIGGGPGLGNFPEIKTLGTNEWTLVIPLALAGSLLGMLYFIFKSIVKKAIHPLKDKVVVKAVVAGVILGGVGIFLPYTMFSGEHQMTGLMTGWESIGVGLLFVTAIVKLLITNICLELGWRGGHIFPVIFSGAAIGYAFAILLPIDPIFCVAVVASGLTGAILRKPLAVILLLLIMFPLSAIIPLVIGAVIGSAIPVPGFLGLDQTE</sequence>
<evidence type="ECO:0000256" key="3">
    <source>
        <dbReference type="ARBA" id="ARBA00022989"/>
    </source>
</evidence>
<dbReference type="GO" id="GO:0016020">
    <property type="term" value="C:membrane"/>
    <property type="evidence" value="ECO:0007669"/>
    <property type="project" value="UniProtKB-SubCell"/>
</dbReference>
<feature type="transmembrane region" description="Helical" evidence="5">
    <location>
        <begin position="184"/>
        <end position="205"/>
    </location>
</feature>
<evidence type="ECO:0000256" key="5">
    <source>
        <dbReference type="SAM" id="Phobius"/>
    </source>
</evidence>
<dbReference type="RefSeq" id="WP_242871651.1">
    <property type="nucleotide sequence ID" value="NZ_LKEU01000050.1"/>
</dbReference>
<feature type="transmembrane region" description="Helical" evidence="5">
    <location>
        <begin position="260"/>
        <end position="283"/>
    </location>
</feature>
<dbReference type="AlphaFoldDB" id="A0A1F2PCG4"/>
<dbReference type="STRING" id="52694.ACWI_35750"/>
<keyword evidence="2 5" id="KW-0812">Transmembrane</keyword>
<organism evidence="6 7">
    <name type="scientific">Acetobacterium wieringae</name>
    <dbReference type="NCBI Taxonomy" id="52694"/>
    <lineage>
        <taxon>Bacteria</taxon>
        <taxon>Bacillati</taxon>
        <taxon>Bacillota</taxon>
        <taxon>Clostridia</taxon>
        <taxon>Eubacteriales</taxon>
        <taxon>Eubacteriaceae</taxon>
        <taxon>Acetobacterium</taxon>
    </lineage>
</organism>
<dbReference type="GO" id="GO:0015108">
    <property type="term" value="F:chloride transmembrane transporter activity"/>
    <property type="evidence" value="ECO:0007669"/>
    <property type="project" value="InterPro"/>
</dbReference>
<evidence type="ECO:0000256" key="4">
    <source>
        <dbReference type="ARBA" id="ARBA00023136"/>
    </source>
</evidence>
<dbReference type="InterPro" id="IPR014743">
    <property type="entry name" value="Cl-channel_core"/>
</dbReference>
<dbReference type="InterPro" id="IPR001807">
    <property type="entry name" value="ClC"/>
</dbReference>
<feature type="transmembrane region" description="Helical" evidence="5">
    <location>
        <begin position="348"/>
        <end position="366"/>
    </location>
</feature>
<feature type="transmembrane region" description="Helical" evidence="5">
    <location>
        <begin position="295"/>
        <end position="314"/>
    </location>
</feature>
<feature type="transmembrane region" description="Helical" evidence="5">
    <location>
        <begin position="321"/>
        <end position="342"/>
    </location>
</feature>
<dbReference type="Gene3D" id="1.10.3080.10">
    <property type="entry name" value="Clc chloride channel"/>
    <property type="match status" value="1"/>
</dbReference>
<dbReference type="Proteomes" id="UP000176244">
    <property type="component" value="Unassembled WGS sequence"/>
</dbReference>
<evidence type="ECO:0000313" key="7">
    <source>
        <dbReference type="Proteomes" id="UP000176244"/>
    </source>
</evidence>
<feature type="transmembrane region" description="Helical" evidence="5">
    <location>
        <begin position="9"/>
        <end position="30"/>
    </location>
</feature>
<proteinExistence type="predicted"/>
<comment type="subcellular location">
    <subcellularLocation>
        <location evidence="1">Membrane</location>
        <topology evidence="1">Multi-pass membrane protein</topology>
    </subcellularLocation>
</comment>
<dbReference type="CDD" id="cd00400">
    <property type="entry name" value="Voltage_gated_ClC"/>
    <property type="match status" value="1"/>
</dbReference>